<dbReference type="Gene3D" id="3.40.630.30">
    <property type="match status" value="1"/>
</dbReference>
<protein>
    <submittedName>
        <fullName evidence="4">GNAT family N-acetyltransferase</fullName>
    </submittedName>
</protein>
<dbReference type="SUPFAM" id="SSF55729">
    <property type="entry name" value="Acyl-CoA N-acyltransferases (Nat)"/>
    <property type="match status" value="1"/>
</dbReference>
<gene>
    <name evidence="4" type="ORF">GLX28_13940</name>
</gene>
<dbReference type="EMBL" id="WVHK01000056">
    <property type="protein sequence ID" value="MXV20734.1"/>
    <property type="molecule type" value="Genomic_DNA"/>
</dbReference>
<dbReference type="InterPro" id="IPR000182">
    <property type="entry name" value="GNAT_dom"/>
</dbReference>
<comment type="caution">
    <text evidence="4">The sequence shown here is derived from an EMBL/GenBank/DDBJ whole genome shotgun (WGS) entry which is preliminary data.</text>
</comment>
<name>A0A6I4YLQ9_9DEIO</name>
<dbReference type="GO" id="GO:0016747">
    <property type="term" value="F:acyltransferase activity, transferring groups other than amino-acyl groups"/>
    <property type="evidence" value="ECO:0007669"/>
    <property type="project" value="InterPro"/>
</dbReference>
<evidence type="ECO:0000313" key="5">
    <source>
        <dbReference type="Proteomes" id="UP000430519"/>
    </source>
</evidence>
<evidence type="ECO:0000256" key="1">
    <source>
        <dbReference type="ARBA" id="ARBA00022679"/>
    </source>
</evidence>
<dbReference type="Proteomes" id="UP000430519">
    <property type="component" value="Unassembled WGS sequence"/>
</dbReference>
<proteinExistence type="predicted"/>
<dbReference type="PANTHER" id="PTHR43877">
    <property type="entry name" value="AMINOALKYLPHOSPHONATE N-ACETYLTRANSFERASE-RELATED-RELATED"/>
    <property type="match status" value="1"/>
</dbReference>
<evidence type="ECO:0000313" key="4">
    <source>
        <dbReference type="EMBL" id="MXV20734.1"/>
    </source>
</evidence>
<dbReference type="PANTHER" id="PTHR43877:SF2">
    <property type="entry name" value="AMINOALKYLPHOSPHONATE N-ACETYLTRANSFERASE-RELATED"/>
    <property type="match status" value="1"/>
</dbReference>
<feature type="domain" description="N-acetyltransferase" evidence="3">
    <location>
        <begin position="1"/>
        <end position="136"/>
    </location>
</feature>
<reference evidence="4 5" key="1">
    <citation type="submission" date="2019-11" db="EMBL/GenBank/DDBJ databases">
        <title>Genome sequence of Deinococcus xianganensis Y35, AI-2 producing algicidal bacterium, isolated from lake water.</title>
        <authorList>
            <person name="Li Y."/>
        </authorList>
    </citation>
    <scope>NUCLEOTIDE SEQUENCE [LARGE SCALE GENOMIC DNA]</scope>
    <source>
        <strain evidence="4 5">Y35</strain>
    </source>
</reference>
<keyword evidence="1 4" id="KW-0808">Transferase</keyword>
<evidence type="ECO:0000256" key="2">
    <source>
        <dbReference type="ARBA" id="ARBA00023315"/>
    </source>
</evidence>
<dbReference type="CDD" id="cd04301">
    <property type="entry name" value="NAT_SF"/>
    <property type="match status" value="1"/>
</dbReference>
<keyword evidence="5" id="KW-1185">Reference proteome</keyword>
<organism evidence="4 5">
    <name type="scientific">Deinococcus xianganensis</name>
    <dbReference type="NCBI Taxonomy" id="1507289"/>
    <lineage>
        <taxon>Bacteria</taxon>
        <taxon>Thermotogati</taxon>
        <taxon>Deinococcota</taxon>
        <taxon>Deinococci</taxon>
        <taxon>Deinococcales</taxon>
        <taxon>Deinococcaceae</taxon>
        <taxon>Deinococcus</taxon>
    </lineage>
</organism>
<keyword evidence="2" id="KW-0012">Acyltransferase</keyword>
<dbReference type="InterPro" id="IPR050832">
    <property type="entry name" value="Bact_Acetyltransf"/>
</dbReference>
<dbReference type="PROSITE" id="PS51186">
    <property type="entry name" value="GNAT"/>
    <property type="match status" value="1"/>
</dbReference>
<dbReference type="Pfam" id="PF00583">
    <property type="entry name" value="Acetyltransf_1"/>
    <property type="match status" value="1"/>
</dbReference>
<evidence type="ECO:0000259" key="3">
    <source>
        <dbReference type="PROSITE" id="PS51186"/>
    </source>
</evidence>
<sequence length="136" mass="14403">MDAQQAELRALYADTTEVTEVFDPASLAGAGCVLVAAERGETLVGCGALKRWDAGTAEVKRMYVTPDARGSGAARALLDALIARGRALGYARLVLETGDRQHAAVALYARAGFRRIPNFGVYAGVENSLCFELLLA</sequence>
<dbReference type="InterPro" id="IPR016181">
    <property type="entry name" value="Acyl_CoA_acyltransferase"/>
</dbReference>
<accession>A0A6I4YLQ9</accession>
<dbReference type="AlphaFoldDB" id="A0A6I4YLQ9"/>